<proteinExistence type="predicted"/>
<dbReference type="EMBL" id="CM047738">
    <property type="protein sequence ID" value="KAJ0044934.1"/>
    <property type="molecule type" value="Genomic_DNA"/>
</dbReference>
<protein>
    <submittedName>
        <fullName evidence="1">Uncharacterized protein</fullName>
    </submittedName>
</protein>
<sequence>MYIYIYISFFRGFTKFSRADYLRWKSENRIMPDGVNAKLLGCHGPLAHRQPGRAFLEATS</sequence>
<name>A0ACC0Z2A6_9ROSI</name>
<keyword evidence="2" id="KW-1185">Reference proteome</keyword>
<accession>A0ACC0Z2A6</accession>
<evidence type="ECO:0000313" key="2">
    <source>
        <dbReference type="Proteomes" id="UP001163603"/>
    </source>
</evidence>
<comment type="caution">
    <text evidence="1">The sequence shown here is derived from an EMBL/GenBank/DDBJ whole genome shotgun (WGS) entry which is preliminary data.</text>
</comment>
<reference evidence="2" key="1">
    <citation type="journal article" date="2023" name="G3 (Bethesda)">
        <title>Genome assembly and association tests identify interacting loci associated with vigor, precocity, and sex in interspecific pistachio rootstocks.</title>
        <authorList>
            <person name="Palmer W."/>
            <person name="Jacygrad E."/>
            <person name="Sagayaradj S."/>
            <person name="Cavanaugh K."/>
            <person name="Han R."/>
            <person name="Bertier L."/>
            <person name="Beede B."/>
            <person name="Kafkas S."/>
            <person name="Golino D."/>
            <person name="Preece J."/>
            <person name="Michelmore R."/>
        </authorList>
    </citation>
    <scope>NUCLEOTIDE SEQUENCE [LARGE SCALE GENOMIC DNA]</scope>
</reference>
<dbReference type="Proteomes" id="UP001163603">
    <property type="component" value="Chromosome 3"/>
</dbReference>
<organism evidence="1 2">
    <name type="scientific">Pistacia integerrima</name>
    <dbReference type="NCBI Taxonomy" id="434235"/>
    <lineage>
        <taxon>Eukaryota</taxon>
        <taxon>Viridiplantae</taxon>
        <taxon>Streptophyta</taxon>
        <taxon>Embryophyta</taxon>
        <taxon>Tracheophyta</taxon>
        <taxon>Spermatophyta</taxon>
        <taxon>Magnoliopsida</taxon>
        <taxon>eudicotyledons</taxon>
        <taxon>Gunneridae</taxon>
        <taxon>Pentapetalae</taxon>
        <taxon>rosids</taxon>
        <taxon>malvids</taxon>
        <taxon>Sapindales</taxon>
        <taxon>Anacardiaceae</taxon>
        <taxon>Pistacia</taxon>
    </lineage>
</organism>
<gene>
    <name evidence="1" type="ORF">Pint_06697</name>
</gene>
<evidence type="ECO:0000313" key="1">
    <source>
        <dbReference type="EMBL" id="KAJ0044934.1"/>
    </source>
</evidence>